<evidence type="ECO:0000313" key="5">
    <source>
        <dbReference type="EMBL" id="GAA4460603.1"/>
    </source>
</evidence>
<feature type="transmembrane region" description="Helical" evidence="4">
    <location>
        <begin position="364"/>
        <end position="384"/>
    </location>
</feature>
<dbReference type="PROSITE" id="PS50005">
    <property type="entry name" value="TPR"/>
    <property type="match status" value="1"/>
</dbReference>
<evidence type="ECO:0000256" key="2">
    <source>
        <dbReference type="ARBA" id="ARBA00022803"/>
    </source>
</evidence>
<dbReference type="PANTHER" id="PTHR44227:SF3">
    <property type="entry name" value="PROTEIN O-MANNOSYL-TRANSFERASE TMTC4"/>
    <property type="match status" value="1"/>
</dbReference>
<evidence type="ECO:0000313" key="6">
    <source>
        <dbReference type="Proteomes" id="UP001500067"/>
    </source>
</evidence>
<dbReference type="EMBL" id="BAABFA010000004">
    <property type="protein sequence ID" value="GAA4460603.1"/>
    <property type="molecule type" value="Genomic_DNA"/>
</dbReference>
<dbReference type="PROSITE" id="PS50293">
    <property type="entry name" value="TPR_REGION"/>
    <property type="match status" value="1"/>
</dbReference>
<keyword evidence="4" id="KW-0812">Transmembrane</keyword>
<protein>
    <recommendedName>
        <fullName evidence="7">Dolichyl-phosphate-mannose--protein mannosyltransferase</fullName>
    </recommendedName>
</protein>
<feature type="transmembrane region" description="Helical" evidence="4">
    <location>
        <begin position="238"/>
        <end position="268"/>
    </location>
</feature>
<feature type="transmembrane region" description="Helical" evidence="4">
    <location>
        <begin position="159"/>
        <end position="179"/>
    </location>
</feature>
<dbReference type="SUPFAM" id="SSF48452">
    <property type="entry name" value="TPR-like"/>
    <property type="match status" value="1"/>
</dbReference>
<keyword evidence="4" id="KW-0472">Membrane</keyword>
<gene>
    <name evidence="5" type="ORF">GCM10023093_03560</name>
</gene>
<organism evidence="5 6">
    <name type="scientific">Nemorincola caseinilytica</name>
    <dbReference type="NCBI Taxonomy" id="2054315"/>
    <lineage>
        <taxon>Bacteria</taxon>
        <taxon>Pseudomonadati</taxon>
        <taxon>Bacteroidota</taxon>
        <taxon>Chitinophagia</taxon>
        <taxon>Chitinophagales</taxon>
        <taxon>Chitinophagaceae</taxon>
        <taxon>Nemorincola</taxon>
    </lineage>
</organism>
<feature type="transmembrane region" description="Helical" evidence="4">
    <location>
        <begin position="390"/>
        <end position="407"/>
    </location>
</feature>
<feature type="transmembrane region" description="Helical" evidence="4">
    <location>
        <begin position="335"/>
        <end position="352"/>
    </location>
</feature>
<dbReference type="Proteomes" id="UP001500067">
    <property type="component" value="Unassembled WGS sequence"/>
</dbReference>
<dbReference type="InterPro" id="IPR011990">
    <property type="entry name" value="TPR-like_helical_dom_sf"/>
</dbReference>
<keyword evidence="6" id="KW-1185">Reference proteome</keyword>
<accession>A0ABP8N749</accession>
<dbReference type="InterPro" id="IPR019734">
    <property type="entry name" value="TPR_rpt"/>
</dbReference>
<dbReference type="PANTHER" id="PTHR44227">
    <property type="match status" value="1"/>
</dbReference>
<evidence type="ECO:0000256" key="1">
    <source>
        <dbReference type="ARBA" id="ARBA00022737"/>
    </source>
</evidence>
<keyword evidence="1" id="KW-0677">Repeat</keyword>
<feature type="transmembrane region" description="Helical" evidence="4">
    <location>
        <begin position="209"/>
        <end position="226"/>
    </location>
</feature>
<reference evidence="6" key="1">
    <citation type="journal article" date="2019" name="Int. J. Syst. Evol. Microbiol.">
        <title>The Global Catalogue of Microorganisms (GCM) 10K type strain sequencing project: providing services to taxonomists for standard genome sequencing and annotation.</title>
        <authorList>
            <consortium name="The Broad Institute Genomics Platform"/>
            <consortium name="The Broad Institute Genome Sequencing Center for Infectious Disease"/>
            <person name="Wu L."/>
            <person name="Ma J."/>
        </authorList>
    </citation>
    <scope>NUCLEOTIDE SEQUENCE [LARGE SCALE GENOMIC DNA]</scope>
    <source>
        <strain evidence="6">JCM 32105</strain>
    </source>
</reference>
<evidence type="ECO:0000256" key="3">
    <source>
        <dbReference type="PROSITE-ProRule" id="PRU00339"/>
    </source>
</evidence>
<dbReference type="SMART" id="SM00028">
    <property type="entry name" value="TPR"/>
    <property type="match status" value="3"/>
</dbReference>
<name>A0ABP8N749_9BACT</name>
<feature type="transmembrane region" description="Helical" evidence="4">
    <location>
        <begin position="419"/>
        <end position="436"/>
    </location>
</feature>
<keyword evidence="4" id="KW-1133">Transmembrane helix</keyword>
<feature type="repeat" description="TPR" evidence="3">
    <location>
        <begin position="545"/>
        <end position="578"/>
    </location>
</feature>
<dbReference type="Gene3D" id="1.25.40.10">
    <property type="entry name" value="Tetratricopeptide repeat domain"/>
    <property type="match status" value="1"/>
</dbReference>
<comment type="caution">
    <text evidence="5">The sequence shown here is derived from an EMBL/GenBank/DDBJ whole genome shotgun (WGS) entry which is preliminary data.</text>
</comment>
<dbReference type="InterPro" id="IPR013105">
    <property type="entry name" value="TPR_2"/>
</dbReference>
<sequence length="612" mass="70091">MIPAWLYDFRVQAIIVALLAFALYANTFKHEYALDDTIVIVKNEYVHEGFAGIDDIFTKDAFDSYYKQFNSSNQLSGGRYRPLSIVTFAIEQQFFGAVPVDKVDSVLARGLSYEMKSKEEQQFLRNMHIRHVFNVLWYMACVVVLLYFFRYIVFRDNHIMALIAAVLFTAHPIHTEVVANVKSRDEIMSLLLLCGTFIYAFKYYENKKIITLISAMVCLFMAFLAKEYAISMILLLPLAFYVFNGFTIGQCFMAVLPYLGVVGAYLAWRFSIVAPMNESSDNDLLNNPYANADKTEQLATKISTSLNYVKLLIFPHPLSSDYSYNTIPYKNFSHPQVWASLIVHGALFRWMFKFFTKRHVLSFALAFYLLNLLIVCNLIFNIGGTMGERLIFHSSVGFCIIVAYFLYKAMEMIKPAATGRLAIAGCVVLITALYGFKTIDRNQYWFNDETLFAEDIKTTPNSVLVNSNVASSYINMAEAEKDTVKKFEALRTGVKYYNKVLQIHPTFVSGYMNRGVAYLKLGIPDSAKFNYDMARKLYPNYPKLYEVYYNLGVCYYLSGRLQEAIGIWQQVMQMEPKYIVAQQSINTATQQLMAAQQAMLQQQQAAQQPPKK</sequence>
<dbReference type="Pfam" id="PF07719">
    <property type="entry name" value="TPR_2"/>
    <property type="match status" value="1"/>
</dbReference>
<keyword evidence="2 3" id="KW-0802">TPR repeat</keyword>
<feature type="transmembrane region" description="Helical" evidence="4">
    <location>
        <begin position="6"/>
        <end position="25"/>
    </location>
</feature>
<dbReference type="InterPro" id="IPR052346">
    <property type="entry name" value="O-mannosyl-transferase_TMTC"/>
</dbReference>
<feature type="transmembrane region" description="Helical" evidence="4">
    <location>
        <begin position="135"/>
        <end position="153"/>
    </location>
</feature>
<proteinExistence type="predicted"/>
<evidence type="ECO:0000256" key="4">
    <source>
        <dbReference type="SAM" id="Phobius"/>
    </source>
</evidence>
<evidence type="ECO:0008006" key="7">
    <source>
        <dbReference type="Google" id="ProtNLM"/>
    </source>
</evidence>